<dbReference type="EMBL" id="JAQOMS010000002">
    <property type="protein sequence ID" value="MDC2889596.1"/>
    <property type="molecule type" value="Genomic_DNA"/>
</dbReference>
<organism evidence="1 2">
    <name type="scientific">Psychrosphaera algicola</name>
    <dbReference type="NCBI Taxonomy" id="3023714"/>
    <lineage>
        <taxon>Bacteria</taxon>
        <taxon>Pseudomonadati</taxon>
        <taxon>Pseudomonadota</taxon>
        <taxon>Gammaproteobacteria</taxon>
        <taxon>Alteromonadales</taxon>
        <taxon>Pseudoalteromonadaceae</taxon>
        <taxon>Psychrosphaera</taxon>
    </lineage>
</organism>
<name>A0ABT5FG48_9GAMM</name>
<accession>A0ABT5FG48</accession>
<dbReference type="Proteomes" id="UP001528411">
    <property type="component" value="Unassembled WGS sequence"/>
</dbReference>
<protein>
    <submittedName>
        <fullName evidence="1">Uncharacterized protein</fullName>
    </submittedName>
</protein>
<proteinExistence type="predicted"/>
<keyword evidence="2" id="KW-1185">Reference proteome</keyword>
<gene>
    <name evidence="1" type="ORF">PN838_13445</name>
</gene>
<evidence type="ECO:0000313" key="1">
    <source>
        <dbReference type="EMBL" id="MDC2889596.1"/>
    </source>
</evidence>
<comment type="caution">
    <text evidence="1">The sequence shown here is derived from an EMBL/GenBank/DDBJ whole genome shotgun (WGS) entry which is preliminary data.</text>
</comment>
<evidence type="ECO:0000313" key="2">
    <source>
        <dbReference type="Proteomes" id="UP001528411"/>
    </source>
</evidence>
<reference evidence="1 2" key="1">
    <citation type="submission" date="2023-01" db="EMBL/GenBank/DDBJ databases">
        <title>Psychrosphaera sp. nov., isolated from marine algae.</title>
        <authorList>
            <person name="Bayburt H."/>
            <person name="Choi B.J."/>
            <person name="Kim J.M."/>
            <person name="Choi D.G."/>
            <person name="Jeon C.O."/>
        </authorList>
    </citation>
    <scope>NUCLEOTIDE SEQUENCE [LARGE SCALE GENOMIC DNA]</scope>
    <source>
        <strain evidence="1 2">G1-22</strain>
    </source>
</reference>
<sequence>MKSMLPAFLQKLLNRKSNGLHVGIAIHKEVVRVVMLEQGEKGMLLNKHFDVAYSSEDQLPNVLETIIKENDIVSGSISIVLPSHRSQSTQIEITELPEQDIQEALP</sequence>
<dbReference type="RefSeq" id="WP_272180996.1">
    <property type="nucleotide sequence ID" value="NZ_JAQOMS010000002.1"/>
</dbReference>